<keyword evidence="3" id="KW-0119">Carbohydrate metabolism</keyword>
<comment type="similarity">
    <text evidence="1 4">Belongs to the glycosyl hydrolase 3 family.</text>
</comment>
<dbReference type="InterPro" id="IPR017853">
    <property type="entry name" value="GH"/>
</dbReference>
<dbReference type="InterPro" id="IPR036881">
    <property type="entry name" value="Glyco_hydro_3_C_sf"/>
</dbReference>
<dbReference type="SMART" id="SM01217">
    <property type="entry name" value="Fn3_like"/>
    <property type="match status" value="1"/>
</dbReference>
<dbReference type="InterPro" id="IPR019800">
    <property type="entry name" value="Glyco_hydro_3_AS"/>
</dbReference>
<dbReference type="Proteomes" id="UP000476055">
    <property type="component" value="Unassembled WGS sequence"/>
</dbReference>
<dbReference type="InterPro" id="IPR036962">
    <property type="entry name" value="Glyco_hydro_3_N_sf"/>
</dbReference>
<sequence length="937" mass="104096">MKYTLDYQKYANLARRVAAEGSVLLRNEDAALPLQKGQRVSIFGRTQFKHYKSGTGSGGMVNAPYVTNITDSLKEDGTVQVNETLETQYREWLKEHPFDIGEGWAMEPWNQEEMSVTEETAKQAAENSDLAIVVIGRTAGEDKDNSATEGSYLLTSAEEEILRNVCNAFDRTIVVLNVGNIMDMKWVDRYQPQAVLYVWQGGQEGGRACADILTGKVNPSGKLSDTIAEDIADYPSTENFGDPVENFYAEDIYVGYRYFETFAKDKVKYPFGFGLSYTKFQTEILGFSVQGMAVMAVAKVTNVGGVSGRETVQLYLEAPQGKLGKPLRQLAAFAKTEELKPGETEELLLKTELTEYASYDDSGVTGHKSCYVLEEGDYIFYAGTDVRSAAEAGKATLTELRVVRTVTEAMAPVQEFKRLKPFFFEEKDHAIANWEDVPLRTIDLADRILKERPTQSEYAGDRGWKLADVSDGKITLEQFLTQLSDEDLICMTRGEGMCSPKVTPGTAAAFGGVTEGLKRFGIPIACCSDGPSGIRMDCGTMAYALPNGTLLACTFDPELVEELYEMEGMELRKNKIDTLLGPGINIHRNPLNGRNFEYFSEDPYLTGIMAAAQLTGMGKYGVTGTIKHFACNNQEFKRHDANSIVSERALREIYLRGFEIAVKQGGAYSIMSTYGPVNGLWTAGNYDLLTTILRKEWGYQGIVMTDWWAKINEEGEPGSGRQTIPMVRAQNDIYMVVADAASNSAGDNTAEGLADGRLTRAQLTRNAANICGFLLRSVAMERFLDREEEECTELHNPISTEGAGDSGQVLARLELPEPKILEDIELPLEKLSTKKGTSAVYQLHFSRIGRYELVFRMSSALGELAQLPISVFLNNTLQQTVTLNGTEGQTMERVVTLPIRQDGEKYMKLYFGESGIDMHRMFLRYVGKNDIESFRNE</sequence>
<dbReference type="Gene3D" id="3.20.20.300">
    <property type="entry name" value="Glycoside hydrolase, family 3, N-terminal domain"/>
    <property type="match status" value="1"/>
</dbReference>
<comment type="caution">
    <text evidence="6">The sequence shown here is derived from an EMBL/GenBank/DDBJ whole genome shotgun (WGS) entry which is preliminary data.</text>
</comment>
<feature type="domain" description="Fibronectin type III-like" evidence="5">
    <location>
        <begin position="310"/>
        <end position="386"/>
    </location>
</feature>
<dbReference type="InterPro" id="IPR013783">
    <property type="entry name" value="Ig-like_fold"/>
</dbReference>
<dbReference type="InterPro" id="IPR002772">
    <property type="entry name" value="Glyco_hydro_3_C"/>
</dbReference>
<dbReference type="PRINTS" id="PR00133">
    <property type="entry name" value="GLHYDRLASE3"/>
</dbReference>
<dbReference type="Pfam" id="PF14310">
    <property type="entry name" value="Fn3-like"/>
    <property type="match status" value="1"/>
</dbReference>
<evidence type="ECO:0000256" key="4">
    <source>
        <dbReference type="RuleBase" id="RU361161"/>
    </source>
</evidence>
<dbReference type="Pfam" id="PF01915">
    <property type="entry name" value="Glyco_hydro_3_C"/>
    <property type="match status" value="1"/>
</dbReference>
<evidence type="ECO:0000256" key="1">
    <source>
        <dbReference type="ARBA" id="ARBA00005336"/>
    </source>
</evidence>
<gene>
    <name evidence="6" type="ORF">FYJ59_06930</name>
</gene>
<dbReference type="AlphaFoldDB" id="A0A6L5YJ54"/>
<organism evidence="6 7">
    <name type="scientific">Waltera intestinalis</name>
    <dbReference type="NCBI Taxonomy" id="2606635"/>
    <lineage>
        <taxon>Bacteria</taxon>
        <taxon>Bacillati</taxon>
        <taxon>Bacillota</taxon>
        <taxon>Clostridia</taxon>
        <taxon>Lachnospirales</taxon>
        <taxon>Lachnospiraceae</taxon>
        <taxon>Waltera</taxon>
    </lineage>
</organism>
<keyword evidence="2 4" id="KW-0378">Hydrolase</keyword>
<evidence type="ECO:0000256" key="2">
    <source>
        <dbReference type="ARBA" id="ARBA00022801"/>
    </source>
</evidence>
<dbReference type="RefSeq" id="WP_154496095.1">
    <property type="nucleotide sequence ID" value="NZ_VUMU01000006.1"/>
</dbReference>
<dbReference type="Gene3D" id="3.40.50.1700">
    <property type="entry name" value="Glycoside hydrolase family 3 C-terminal domain"/>
    <property type="match status" value="1"/>
</dbReference>
<dbReference type="PANTHER" id="PTHR42715:SF10">
    <property type="entry name" value="BETA-GLUCOSIDASE"/>
    <property type="match status" value="1"/>
</dbReference>
<reference evidence="6 7" key="1">
    <citation type="submission" date="2019-08" db="EMBL/GenBank/DDBJ databases">
        <title>In-depth cultivation of the pig gut microbiome towards novel bacterial diversity and tailored functional studies.</title>
        <authorList>
            <person name="Wylensek D."/>
            <person name="Hitch T.C.A."/>
            <person name="Clavel T."/>
        </authorList>
    </citation>
    <scope>NUCLEOTIDE SEQUENCE [LARGE SCALE GENOMIC DNA]</scope>
    <source>
        <strain evidence="6 7">WCA3-601-WT-6H</strain>
    </source>
</reference>
<dbReference type="SUPFAM" id="SSF52279">
    <property type="entry name" value="Beta-D-glucan exohydrolase, C-terminal domain"/>
    <property type="match status" value="1"/>
</dbReference>
<dbReference type="GO" id="GO:0004553">
    <property type="term" value="F:hydrolase activity, hydrolyzing O-glycosyl compounds"/>
    <property type="evidence" value="ECO:0007669"/>
    <property type="project" value="InterPro"/>
</dbReference>
<dbReference type="PANTHER" id="PTHR42715">
    <property type="entry name" value="BETA-GLUCOSIDASE"/>
    <property type="match status" value="1"/>
</dbReference>
<dbReference type="Gene3D" id="2.60.40.10">
    <property type="entry name" value="Immunoglobulins"/>
    <property type="match status" value="1"/>
</dbReference>
<keyword evidence="4" id="KW-0326">Glycosidase</keyword>
<evidence type="ECO:0000259" key="5">
    <source>
        <dbReference type="SMART" id="SM01217"/>
    </source>
</evidence>
<protein>
    <submittedName>
        <fullName evidence="6">Beta-glucosidase</fullName>
    </submittedName>
</protein>
<dbReference type="Pfam" id="PF00933">
    <property type="entry name" value="Glyco_hydro_3"/>
    <property type="match status" value="1"/>
</dbReference>
<dbReference type="InterPro" id="IPR026891">
    <property type="entry name" value="Fn3-like"/>
</dbReference>
<dbReference type="EMBL" id="VUMU01000006">
    <property type="protein sequence ID" value="MST57978.1"/>
    <property type="molecule type" value="Genomic_DNA"/>
</dbReference>
<dbReference type="SUPFAM" id="SSF51445">
    <property type="entry name" value="(Trans)glycosidases"/>
    <property type="match status" value="1"/>
</dbReference>
<proteinExistence type="inferred from homology"/>
<keyword evidence="7" id="KW-1185">Reference proteome</keyword>
<dbReference type="InterPro" id="IPR050288">
    <property type="entry name" value="Cellulose_deg_GH3"/>
</dbReference>
<evidence type="ECO:0000256" key="3">
    <source>
        <dbReference type="ARBA" id="ARBA00023277"/>
    </source>
</evidence>
<dbReference type="GO" id="GO:0005975">
    <property type="term" value="P:carbohydrate metabolic process"/>
    <property type="evidence" value="ECO:0007669"/>
    <property type="project" value="InterPro"/>
</dbReference>
<evidence type="ECO:0000313" key="7">
    <source>
        <dbReference type="Proteomes" id="UP000476055"/>
    </source>
</evidence>
<evidence type="ECO:0000313" key="6">
    <source>
        <dbReference type="EMBL" id="MST57978.1"/>
    </source>
</evidence>
<accession>A0A6L5YJ54</accession>
<dbReference type="InterPro" id="IPR001764">
    <property type="entry name" value="Glyco_hydro_3_N"/>
</dbReference>
<dbReference type="PROSITE" id="PS00775">
    <property type="entry name" value="GLYCOSYL_HYDROL_F3"/>
    <property type="match status" value="1"/>
</dbReference>
<name>A0A6L5YJ54_9FIRM</name>